<dbReference type="AlphaFoldDB" id="A0A9X3CAD6"/>
<sequence length="122" mass="14013">MKKGIYRFNADCGRMGNLKGVFIATNEQVKELIKSKIEVYFGEVLGKHSEICGSIEKKQVILLSDDSEAVNLVEKYELTSGFNPFDYTAINFQFDNDDSDDITIREIIDKRLLKKKQKQVQK</sequence>
<organism evidence="1 2">
    <name type="scientific">Flavobacterium frigoritolerans</name>
    <dbReference type="NCBI Taxonomy" id="2987686"/>
    <lineage>
        <taxon>Bacteria</taxon>
        <taxon>Pseudomonadati</taxon>
        <taxon>Bacteroidota</taxon>
        <taxon>Flavobacteriia</taxon>
        <taxon>Flavobacteriales</taxon>
        <taxon>Flavobacteriaceae</taxon>
        <taxon>Flavobacterium</taxon>
    </lineage>
</organism>
<dbReference type="Proteomes" id="UP001151133">
    <property type="component" value="Unassembled WGS sequence"/>
</dbReference>
<gene>
    <name evidence="1" type="ORF">OIU80_19785</name>
</gene>
<proteinExistence type="predicted"/>
<accession>A0A9X3CAD6</accession>
<dbReference type="EMBL" id="JAOZEV010000026">
    <property type="protein sequence ID" value="MCV9934528.1"/>
    <property type="molecule type" value="Genomic_DNA"/>
</dbReference>
<protein>
    <submittedName>
        <fullName evidence="1">Uncharacterized protein</fullName>
    </submittedName>
</protein>
<evidence type="ECO:0000313" key="1">
    <source>
        <dbReference type="EMBL" id="MCV9934528.1"/>
    </source>
</evidence>
<name>A0A9X3CAD6_9FLAO</name>
<evidence type="ECO:0000313" key="2">
    <source>
        <dbReference type="Proteomes" id="UP001151133"/>
    </source>
</evidence>
<dbReference type="RefSeq" id="WP_264288697.1">
    <property type="nucleotide sequence ID" value="NZ_JAOZEV010000026.1"/>
</dbReference>
<reference evidence="1" key="1">
    <citation type="submission" date="2022-10" db="EMBL/GenBank/DDBJ databases">
        <title>Two novel species of Flavobacterium.</title>
        <authorList>
            <person name="Liu Q."/>
            <person name="Xin Y.-H."/>
        </authorList>
    </citation>
    <scope>NUCLEOTIDE SEQUENCE</scope>
    <source>
        <strain evidence="1">LS1R47</strain>
    </source>
</reference>
<keyword evidence="2" id="KW-1185">Reference proteome</keyword>
<comment type="caution">
    <text evidence="1">The sequence shown here is derived from an EMBL/GenBank/DDBJ whole genome shotgun (WGS) entry which is preliminary data.</text>
</comment>